<evidence type="ECO:0000313" key="2">
    <source>
        <dbReference type="WBParaSite" id="HCON_00108040-00001"/>
    </source>
</evidence>
<protein>
    <submittedName>
        <fullName evidence="2">Cytochrome P450</fullName>
    </submittedName>
</protein>
<proteinExistence type="predicted"/>
<dbReference type="Proteomes" id="UP000025227">
    <property type="component" value="Unplaced"/>
</dbReference>
<evidence type="ECO:0000313" key="1">
    <source>
        <dbReference type="Proteomes" id="UP000025227"/>
    </source>
</evidence>
<sequence>MVRFFCRCCAEQNVVDIGVVFYLLVEQRIRIASQVIQNRSSKKKWGRGDPEGDSCETEDTKIAACRWRKWINKPQKSSGISLATLKTNLQECFFYVRDKKNRMQTRPKKNSHKVRKDGRTGIEAVVEARCSFIMRRCIEYNSKPGGGRRFLDHSLMWDIVDPVIVEVVLINFLGNSFVEVVLNRRGIEFP</sequence>
<reference evidence="2" key="1">
    <citation type="submission" date="2020-12" db="UniProtKB">
        <authorList>
            <consortium name="WormBaseParasite"/>
        </authorList>
    </citation>
    <scope>IDENTIFICATION</scope>
    <source>
        <strain evidence="2">MHco3</strain>
    </source>
</reference>
<dbReference type="WBParaSite" id="HCON_00108040-00001">
    <property type="protein sequence ID" value="HCON_00108040-00001"/>
    <property type="gene ID" value="HCON_00108040"/>
</dbReference>
<name>A0A7I4YKD2_HAECO</name>
<keyword evidence="1" id="KW-1185">Reference proteome</keyword>
<organism evidence="1 2">
    <name type="scientific">Haemonchus contortus</name>
    <name type="common">Barber pole worm</name>
    <dbReference type="NCBI Taxonomy" id="6289"/>
    <lineage>
        <taxon>Eukaryota</taxon>
        <taxon>Metazoa</taxon>
        <taxon>Ecdysozoa</taxon>
        <taxon>Nematoda</taxon>
        <taxon>Chromadorea</taxon>
        <taxon>Rhabditida</taxon>
        <taxon>Rhabditina</taxon>
        <taxon>Rhabditomorpha</taxon>
        <taxon>Strongyloidea</taxon>
        <taxon>Trichostrongylidae</taxon>
        <taxon>Haemonchus</taxon>
    </lineage>
</organism>
<accession>A0A7I4YKD2</accession>
<dbReference type="AlphaFoldDB" id="A0A7I4YKD2"/>